<sequence>EKALHPLVVGLVHGRMSGQEKARVMERFSNGEIQVLVATTVIEVGVDIANASFMVIENAERLGLTQLHQLRGRVGRGQSKSFCLLLYATPLGEVSKKRLNVIRNSQDGFFIAEQDLIIRGPGDVLGDRQSGNVNFKIADLMRDQDMLDEAIRLARQLFSENSTVAKALVQRWIGSVSDYGQV</sequence>
<reference evidence="4" key="1">
    <citation type="submission" date="2018-05" db="EMBL/GenBank/DDBJ databases">
        <authorList>
            <person name="Lanie J.A."/>
            <person name="Ng W.-L."/>
            <person name="Kazmierczak K.M."/>
            <person name="Andrzejewski T.M."/>
            <person name="Davidsen T.M."/>
            <person name="Wayne K.J."/>
            <person name="Tettelin H."/>
            <person name="Glass J.I."/>
            <person name="Rusch D."/>
            <person name="Podicherti R."/>
            <person name="Tsui H.-C.T."/>
            <person name="Winkler M.E."/>
        </authorList>
    </citation>
    <scope>NUCLEOTIDE SEQUENCE</scope>
</reference>
<keyword evidence="2" id="KW-0067">ATP-binding</keyword>
<dbReference type="PANTHER" id="PTHR47964">
    <property type="entry name" value="ATP-DEPENDENT DNA HELICASE HOMOLOG RECG, CHLOROPLASTIC"/>
    <property type="match status" value="1"/>
</dbReference>
<dbReference type="AlphaFoldDB" id="A0A382NUZ4"/>
<organism evidence="4">
    <name type="scientific">marine metagenome</name>
    <dbReference type="NCBI Taxonomy" id="408172"/>
    <lineage>
        <taxon>unclassified sequences</taxon>
        <taxon>metagenomes</taxon>
        <taxon>ecological metagenomes</taxon>
    </lineage>
</organism>
<dbReference type="InterPro" id="IPR001650">
    <property type="entry name" value="Helicase_C-like"/>
</dbReference>
<dbReference type="PANTHER" id="PTHR47964:SF1">
    <property type="entry name" value="ATP-DEPENDENT DNA HELICASE HOMOLOG RECG, CHLOROPLASTIC"/>
    <property type="match status" value="1"/>
</dbReference>
<dbReference type="Gene3D" id="3.40.50.300">
    <property type="entry name" value="P-loop containing nucleotide triphosphate hydrolases"/>
    <property type="match status" value="1"/>
</dbReference>
<keyword evidence="1" id="KW-0378">Hydrolase</keyword>
<keyword evidence="2" id="KW-0347">Helicase</keyword>
<accession>A0A382NUZ4</accession>
<dbReference type="EMBL" id="UINC01102955">
    <property type="protein sequence ID" value="SVC64969.1"/>
    <property type="molecule type" value="Genomic_DNA"/>
</dbReference>
<evidence type="ECO:0000259" key="3">
    <source>
        <dbReference type="PROSITE" id="PS51194"/>
    </source>
</evidence>
<keyword evidence="2" id="KW-0547">Nucleotide-binding</keyword>
<dbReference type="InterPro" id="IPR027417">
    <property type="entry name" value="P-loop_NTPase"/>
</dbReference>
<feature type="domain" description="Helicase C-terminal" evidence="3">
    <location>
        <begin position="1"/>
        <end position="117"/>
    </location>
</feature>
<dbReference type="SUPFAM" id="SSF52540">
    <property type="entry name" value="P-loop containing nucleoside triphosphate hydrolases"/>
    <property type="match status" value="1"/>
</dbReference>
<dbReference type="GO" id="GO:0016787">
    <property type="term" value="F:hydrolase activity"/>
    <property type="evidence" value="ECO:0007669"/>
    <property type="project" value="UniProtKB-KW"/>
</dbReference>
<dbReference type="GO" id="GO:0006281">
    <property type="term" value="P:DNA repair"/>
    <property type="evidence" value="ECO:0007669"/>
    <property type="project" value="InterPro"/>
</dbReference>
<protein>
    <recommendedName>
        <fullName evidence="3">Helicase C-terminal domain-containing protein</fullName>
    </recommendedName>
</protein>
<evidence type="ECO:0000313" key="4">
    <source>
        <dbReference type="EMBL" id="SVC64969.1"/>
    </source>
</evidence>
<proteinExistence type="predicted"/>
<evidence type="ECO:0000256" key="1">
    <source>
        <dbReference type="ARBA" id="ARBA00022801"/>
    </source>
</evidence>
<name>A0A382NUZ4_9ZZZZ</name>
<gene>
    <name evidence="4" type="ORF">METZ01_LOCUS317823</name>
</gene>
<dbReference type="GO" id="GO:0003678">
    <property type="term" value="F:DNA helicase activity"/>
    <property type="evidence" value="ECO:0007669"/>
    <property type="project" value="TreeGrafter"/>
</dbReference>
<evidence type="ECO:0000256" key="2">
    <source>
        <dbReference type="ARBA" id="ARBA00022806"/>
    </source>
</evidence>
<dbReference type="Pfam" id="PF19833">
    <property type="entry name" value="RecG_dom3_C"/>
    <property type="match status" value="1"/>
</dbReference>
<feature type="non-terminal residue" evidence="4">
    <location>
        <position position="1"/>
    </location>
</feature>
<dbReference type="SMART" id="SM00490">
    <property type="entry name" value="HELICc"/>
    <property type="match status" value="1"/>
</dbReference>
<dbReference type="InterPro" id="IPR047112">
    <property type="entry name" value="RecG/Mfd"/>
</dbReference>
<dbReference type="PROSITE" id="PS51194">
    <property type="entry name" value="HELICASE_CTER"/>
    <property type="match status" value="1"/>
</dbReference>
<dbReference type="InterPro" id="IPR045562">
    <property type="entry name" value="RecG_dom3_C"/>
</dbReference>
<dbReference type="Pfam" id="PF00271">
    <property type="entry name" value="Helicase_C"/>
    <property type="match status" value="1"/>
</dbReference>